<reference evidence="1 2" key="1">
    <citation type="journal article" date="2020" name="Cell">
        <title>Large-Scale Comparative Analyses of Tick Genomes Elucidate Their Genetic Diversity and Vector Capacities.</title>
        <authorList>
            <consortium name="Tick Genome and Microbiome Consortium (TIGMIC)"/>
            <person name="Jia N."/>
            <person name="Wang J."/>
            <person name="Shi W."/>
            <person name="Du L."/>
            <person name="Sun Y."/>
            <person name="Zhan W."/>
            <person name="Jiang J.F."/>
            <person name="Wang Q."/>
            <person name="Zhang B."/>
            <person name="Ji P."/>
            <person name="Bell-Sakyi L."/>
            <person name="Cui X.M."/>
            <person name="Yuan T.T."/>
            <person name="Jiang B.G."/>
            <person name="Yang W.F."/>
            <person name="Lam T.T."/>
            <person name="Chang Q.C."/>
            <person name="Ding S.J."/>
            <person name="Wang X.J."/>
            <person name="Zhu J.G."/>
            <person name="Ruan X.D."/>
            <person name="Zhao L."/>
            <person name="Wei J.T."/>
            <person name="Ye R.Z."/>
            <person name="Que T.C."/>
            <person name="Du C.H."/>
            <person name="Zhou Y.H."/>
            <person name="Cheng J.X."/>
            <person name="Dai P.F."/>
            <person name="Guo W.B."/>
            <person name="Han X.H."/>
            <person name="Huang E.J."/>
            <person name="Li L.F."/>
            <person name="Wei W."/>
            <person name="Gao Y.C."/>
            <person name="Liu J.Z."/>
            <person name="Shao H.Z."/>
            <person name="Wang X."/>
            <person name="Wang C.C."/>
            <person name="Yang T.C."/>
            <person name="Huo Q.B."/>
            <person name="Li W."/>
            <person name="Chen H.Y."/>
            <person name="Chen S.E."/>
            <person name="Zhou L.G."/>
            <person name="Ni X.B."/>
            <person name="Tian J.H."/>
            <person name="Sheng Y."/>
            <person name="Liu T."/>
            <person name="Pan Y.S."/>
            <person name="Xia L.Y."/>
            <person name="Li J."/>
            <person name="Zhao F."/>
            <person name="Cao W.C."/>
        </authorList>
    </citation>
    <scope>NUCLEOTIDE SEQUENCE [LARGE SCALE GENOMIC DNA]</scope>
    <source>
        <strain evidence="1">Iper-2018</strain>
    </source>
</reference>
<proteinExistence type="predicted"/>
<evidence type="ECO:0000313" key="2">
    <source>
        <dbReference type="Proteomes" id="UP000805193"/>
    </source>
</evidence>
<accession>A0AC60QKN8</accession>
<name>A0AC60QKN8_IXOPE</name>
<dbReference type="Proteomes" id="UP000805193">
    <property type="component" value="Unassembled WGS sequence"/>
</dbReference>
<keyword evidence="2" id="KW-1185">Reference proteome</keyword>
<dbReference type="EMBL" id="JABSTQ010007612">
    <property type="protein sequence ID" value="KAG0435461.1"/>
    <property type="molecule type" value="Genomic_DNA"/>
</dbReference>
<sequence length="149" mass="16024">MLSLEDIRKNFKDGNGDKDAHRSAVLVVVDVLGDSFEPSPARKFRVIPLQGWGRTGGGGGVTFWPAVMWVQLWNKTSRAVGCGVRLERFLALPPLADDLFPPPKQHGAPAYPTIITSSTKQSSDTPPASDDVGGVHRLHDHSAFGVVVA</sequence>
<evidence type="ECO:0000313" key="1">
    <source>
        <dbReference type="EMBL" id="KAG0435461.1"/>
    </source>
</evidence>
<organism evidence="1 2">
    <name type="scientific">Ixodes persulcatus</name>
    <name type="common">Taiga tick</name>
    <dbReference type="NCBI Taxonomy" id="34615"/>
    <lineage>
        <taxon>Eukaryota</taxon>
        <taxon>Metazoa</taxon>
        <taxon>Ecdysozoa</taxon>
        <taxon>Arthropoda</taxon>
        <taxon>Chelicerata</taxon>
        <taxon>Arachnida</taxon>
        <taxon>Acari</taxon>
        <taxon>Parasitiformes</taxon>
        <taxon>Ixodida</taxon>
        <taxon>Ixodoidea</taxon>
        <taxon>Ixodidae</taxon>
        <taxon>Ixodinae</taxon>
        <taxon>Ixodes</taxon>
    </lineage>
</organism>
<comment type="caution">
    <text evidence="1">The sequence shown here is derived from an EMBL/GenBank/DDBJ whole genome shotgun (WGS) entry which is preliminary data.</text>
</comment>
<protein>
    <submittedName>
        <fullName evidence="1">Uncharacterized protein</fullName>
    </submittedName>
</protein>
<gene>
    <name evidence="1" type="ORF">HPB47_018468</name>
</gene>